<dbReference type="Pfam" id="PF04851">
    <property type="entry name" value="ResIII"/>
    <property type="match status" value="1"/>
</dbReference>
<evidence type="ECO:0000256" key="8">
    <source>
        <dbReference type="ARBA" id="ARBA00034808"/>
    </source>
</evidence>
<dbReference type="PRINTS" id="PR00851">
    <property type="entry name" value="XRODRMPGMNTB"/>
</dbReference>
<comment type="catalytic activity">
    <reaction evidence="7">
        <text>Couples ATP hydrolysis with the unwinding of duplex DNA by translocating in the 3'-5' direction.</text>
        <dbReference type="EC" id="5.6.2.4"/>
    </reaction>
</comment>
<dbReference type="Gene3D" id="3.40.50.300">
    <property type="entry name" value="P-loop containing nucleotide triphosphate hydrolases"/>
    <property type="match status" value="2"/>
</dbReference>
<name>A0ABT9W3Q2_9BACI</name>
<dbReference type="InterPro" id="IPR006935">
    <property type="entry name" value="Helicase/UvrB_N"/>
</dbReference>
<dbReference type="GO" id="GO:0016787">
    <property type="term" value="F:hydrolase activity"/>
    <property type="evidence" value="ECO:0007669"/>
    <property type="project" value="UniProtKB-KW"/>
</dbReference>
<evidence type="ECO:0000313" key="13">
    <source>
        <dbReference type="Proteomes" id="UP001235840"/>
    </source>
</evidence>
<evidence type="ECO:0000256" key="5">
    <source>
        <dbReference type="ARBA" id="ARBA00022840"/>
    </source>
</evidence>
<feature type="domain" description="Helicase ATP-binding" evidence="10">
    <location>
        <begin position="210"/>
        <end position="364"/>
    </location>
</feature>
<dbReference type="InterPro" id="IPR032830">
    <property type="entry name" value="XPB/Ssl2_N"/>
</dbReference>
<keyword evidence="3 12" id="KW-0378">Hydrolase</keyword>
<evidence type="ECO:0000256" key="4">
    <source>
        <dbReference type="ARBA" id="ARBA00022806"/>
    </source>
</evidence>
<keyword evidence="6" id="KW-0413">Isomerase</keyword>
<dbReference type="NCBIfam" id="NF045503">
    <property type="entry name" value="repair_heli_XPB"/>
    <property type="match status" value="1"/>
</dbReference>
<organism evidence="12 13">
    <name type="scientific">Caldalkalibacillus horti</name>
    <dbReference type="NCBI Taxonomy" id="77523"/>
    <lineage>
        <taxon>Bacteria</taxon>
        <taxon>Bacillati</taxon>
        <taxon>Bacillota</taxon>
        <taxon>Bacilli</taxon>
        <taxon>Bacillales</taxon>
        <taxon>Bacillaceae</taxon>
        <taxon>Caldalkalibacillus</taxon>
    </lineage>
</organism>
<evidence type="ECO:0000256" key="1">
    <source>
        <dbReference type="ARBA" id="ARBA00006637"/>
    </source>
</evidence>
<dbReference type="GO" id="GO:0003678">
    <property type="term" value="F:DNA helicase activity"/>
    <property type="evidence" value="ECO:0007669"/>
    <property type="project" value="UniProtKB-EC"/>
</dbReference>
<keyword evidence="5" id="KW-0067">ATP-binding</keyword>
<dbReference type="RefSeq" id="WP_307397119.1">
    <property type="nucleotide sequence ID" value="NZ_BAAADK010000049.1"/>
</dbReference>
<protein>
    <recommendedName>
        <fullName evidence="8">DNA 3'-5' helicase</fullName>
        <ecNumber evidence="8">5.6.2.4</ecNumber>
    </recommendedName>
</protein>
<feature type="domain" description="Helicase C-terminal" evidence="11">
    <location>
        <begin position="416"/>
        <end position="561"/>
    </location>
</feature>
<gene>
    <name evidence="12" type="ORF">J2S11_003791</name>
</gene>
<dbReference type="Pfam" id="PF13625">
    <property type="entry name" value="Helicase_C_3"/>
    <property type="match status" value="1"/>
</dbReference>
<dbReference type="PANTHER" id="PTHR11274">
    <property type="entry name" value="RAD25/XP-B DNA REPAIR HELICASE"/>
    <property type="match status" value="1"/>
</dbReference>
<comment type="catalytic activity">
    <reaction evidence="9">
        <text>ATP + H2O = ADP + phosphate + H(+)</text>
        <dbReference type="Rhea" id="RHEA:13065"/>
        <dbReference type="ChEBI" id="CHEBI:15377"/>
        <dbReference type="ChEBI" id="CHEBI:15378"/>
        <dbReference type="ChEBI" id="CHEBI:30616"/>
        <dbReference type="ChEBI" id="CHEBI:43474"/>
        <dbReference type="ChEBI" id="CHEBI:456216"/>
        <dbReference type="EC" id="5.6.2.4"/>
    </reaction>
</comment>
<evidence type="ECO:0000256" key="6">
    <source>
        <dbReference type="ARBA" id="ARBA00023235"/>
    </source>
</evidence>
<evidence type="ECO:0000256" key="9">
    <source>
        <dbReference type="ARBA" id="ARBA00048988"/>
    </source>
</evidence>
<dbReference type="InterPro" id="IPR050615">
    <property type="entry name" value="ATP-dep_DNA_Helicase"/>
</dbReference>
<dbReference type="Pfam" id="PF16203">
    <property type="entry name" value="ERCC3_RAD25_C"/>
    <property type="match status" value="1"/>
</dbReference>
<dbReference type="SMART" id="SM00490">
    <property type="entry name" value="HELICc"/>
    <property type="match status" value="1"/>
</dbReference>
<comment type="similarity">
    <text evidence="1">Belongs to the helicase family. RAD25/XPB subfamily.</text>
</comment>
<evidence type="ECO:0000313" key="12">
    <source>
        <dbReference type="EMBL" id="MDQ0167862.1"/>
    </source>
</evidence>
<dbReference type="InterPro" id="IPR001650">
    <property type="entry name" value="Helicase_C-like"/>
</dbReference>
<dbReference type="InterPro" id="IPR027417">
    <property type="entry name" value="P-loop_NTPase"/>
</dbReference>
<dbReference type="InterPro" id="IPR032438">
    <property type="entry name" value="ERCC3_RAD25_C"/>
</dbReference>
<evidence type="ECO:0000259" key="10">
    <source>
        <dbReference type="PROSITE" id="PS51192"/>
    </source>
</evidence>
<evidence type="ECO:0000256" key="3">
    <source>
        <dbReference type="ARBA" id="ARBA00022801"/>
    </source>
</evidence>
<keyword evidence="2" id="KW-0547">Nucleotide-binding</keyword>
<evidence type="ECO:0000256" key="2">
    <source>
        <dbReference type="ARBA" id="ARBA00022741"/>
    </source>
</evidence>
<keyword evidence="13" id="KW-1185">Reference proteome</keyword>
<reference evidence="12 13" key="1">
    <citation type="submission" date="2023-07" db="EMBL/GenBank/DDBJ databases">
        <title>Genomic Encyclopedia of Type Strains, Phase IV (KMG-IV): sequencing the most valuable type-strain genomes for metagenomic binning, comparative biology and taxonomic classification.</title>
        <authorList>
            <person name="Goeker M."/>
        </authorList>
    </citation>
    <scope>NUCLEOTIDE SEQUENCE [LARGE SCALE GENOMIC DNA]</scope>
    <source>
        <strain evidence="12 13">DSM 12751</strain>
    </source>
</reference>
<dbReference type="CDD" id="cd18789">
    <property type="entry name" value="SF2_C_XPB"/>
    <property type="match status" value="1"/>
</dbReference>
<accession>A0ABT9W3Q2</accession>
<evidence type="ECO:0000259" key="11">
    <source>
        <dbReference type="PROSITE" id="PS51194"/>
    </source>
</evidence>
<dbReference type="InterPro" id="IPR014001">
    <property type="entry name" value="Helicase_ATP-bd"/>
</dbReference>
<dbReference type="PROSITE" id="PS51194">
    <property type="entry name" value="HELICASE_CTER"/>
    <property type="match status" value="1"/>
</dbReference>
<dbReference type="Proteomes" id="UP001235840">
    <property type="component" value="Unassembled WGS sequence"/>
</dbReference>
<dbReference type="SMART" id="SM00487">
    <property type="entry name" value="DEXDc"/>
    <property type="match status" value="1"/>
</dbReference>
<dbReference type="PANTHER" id="PTHR11274:SF0">
    <property type="entry name" value="GENERAL TRANSCRIPTION AND DNA REPAIR FACTOR IIH HELICASE SUBUNIT XPB"/>
    <property type="match status" value="1"/>
</dbReference>
<keyword evidence="4" id="KW-0347">Helicase</keyword>
<dbReference type="EMBL" id="JAUSTY010000020">
    <property type="protein sequence ID" value="MDQ0167862.1"/>
    <property type="molecule type" value="Genomic_DNA"/>
</dbReference>
<dbReference type="EC" id="5.6.2.4" evidence="8"/>
<sequence length="561" mass="64075">MQYNPENPVVVQSDLTLYVEVQHPLYEEVRDVLHHFAELLKSPEYIHTYRMTPLTLWNAASSGVTPEEVIQHLRAYTKFPLGSQVEASVYQTMQKYGRLCLVKEKSELYLQSTIKEYLEELVSYPSNSSFFSGKLFEFEENGSLLWKVSIHSDKRGELKQEALRIGYPIKDEAGYTSGDYLKLSLRDVLESGSTFSLRDYQVDAVEAFYQDGQTHGGQGVLVLPCGAGKTIIGIASVNKLQCATLILTTNHASVKQWKRELLEKTTLTEQDVGEYTGEMKEIKPVTIATYQVLTYKAEQEFIHLDVFQQKEWGLIIYDEVHLLPAPIFRATASIQSTRRLGLTATLIREDGREEDVFSLIGPKIYSVPWKKLEQQGYIATAFCTEVRVNFDDFMKEQYFLTNAKRQARIAQENPNKIDAVKVLLKKHEGEPTLIIGQYVEQLEQLGVLLDIPVITGKMKHAEREDLYDAFRKGEIPILAVSKVANFAIDLPDATVAIQVSGMFGSRQEEAQRLGRILRPKKGNNTCYFYHVVTKDSKDQEYALKRQLFLIEQGYRYQLVEE</sequence>
<comment type="caution">
    <text evidence="12">The sequence shown here is derived from an EMBL/GenBank/DDBJ whole genome shotgun (WGS) entry which is preliminary data.</text>
</comment>
<proteinExistence type="inferred from homology"/>
<dbReference type="PROSITE" id="PS51192">
    <property type="entry name" value="HELICASE_ATP_BIND_1"/>
    <property type="match status" value="1"/>
</dbReference>
<evidence type="ECO:0000256" key="7">
    <source>
        <dbReference type="ARBA" id="ARBA00034617"/>
    </source>
</evidence>
<dbReference type="SUPFAM" id="SSF52540">
    <property type="entry name" value="P-loop containing nucleoside triphosphate hydrolases"/>
    <property type="match status" value="2"/>
</dbReference>